<sequence>MLSNPYKSWPLLAFLLSSGLLLGALAFEHIGGLAPCQMCYWQRHAHKAVIFISGLALIYQYGLKKEQHIRTFNLLIGLAFLVSFGLAFWHTGVELKWWPGPKTCSAIQTGKVITGEDIFKALDGKVKLPSCGDVPWSLFGLSMAAYNAILSLGAAVLSFIFVRKG</sequence>
<evidence type="ECO:0000256" key="2">
    <source>
        <dbReference type="ARBA" id="ARBA00022692"/>
    </source>
</evidence>
<evidence type="ECO:0000313" key="6">
    <source>
        <dbReference type="EMBL" id="HHL43763.1"/>
    </source>
</evidence>
<proteinExistence type="predicted"/>
<dbReference type="EMBL" id="DRMJ01000478">
    <property type="protein sequence ID" value="HHL43763.1"/>
    <property type="molecule type" value="Genomic_DNA"/>
</dbReference>
<protein>
    <submittedName>
        <fullName evidence="6">Disulfide bond formation protein B</fullName>
    </submittedName>
</protein>
<keyword evidence="3 5" id="KW-1133">Transmembrane helix</keyword>
<dbReference type="PIRSF" id="PIRSF033913">
    <property type="entry name" value="S-S_format_DsbB"/>
    <property type="match status" value="1"/>
</dbReference>
<dbReference type="GO" id="GO:0006457">
    <property type="term" value="P:protein folding"/>
    <property type="evidence" value="ECO:0007669"/>
    <property type="project" value="InterPro"/>
</dbReference>
<dbReference type="AlphaFoldDB" id="A0A7C5R1N7"/>
<dbReference type="Pfam" id="PF02600">
    <property type="entry name" value="DsbB"/>
    <property type="match status" value="1"/>
</dbReference>
<comment type="subcellular location">
    <subcellularLocation>
        <location evidence="1">Membrane</location>
        <topology evidence="1">Multi-pass membrane protein</topology>
    </subcellularLocation>
</comment>
<evidence type="ECO:0000256" key="3">
    <source>
        <dbReference type="ARBA" id="ARBA00022989"/>
    </source>
</evidence>
<dbReference type="GO" id="GO:0015035">
    <property type="term" value="F:protein-disulfide reductase activity"/>
    <property type="evidence" value="ECO:0007669"/>
    <property type="project" value="InterPro"/>
</dbReference>
<name>A0A7C5R1N7_9PROT</name>
<evidence type="ECO:0000256" key="5">
    <source>
        <dbReference type="SAM" id="Phobius"/>
    </source>
</evidence>
<feature type="transmembrane region" description="Helical" evidence="5">
    <location>
        <begin position="74"/>
        <end position="92"/>
    </location>
</feature>
<keyword evidence="4 5" id="KW-0472">Membrane</keyword>
<reference evidence="6" key="1">
    <citation type="journal article" date="2020" name="mSystems">
        <title>Genome- and Community-Level Interaction Insights into Carbon Utilization and Element Cycling Functions of Hydrothermarchaeota in Hydrothermal Sediment.</title>
        <authorList>
            <person name="Zhou Z."/>
            <person name="Liu Y."/>
            <person name="Xu W."/>
            <person name="Pan J."/>
            <person name="Luo Z.H."/>
            <person name="Li M."/>
        </authorList>
    </citation>
    <scope>NUCLEOTIDE SEQUENCE [LARGE SCALE GENOMIC DNA]</scope>
    <source>
        <strain evidence="6">HyVt-485</strain>
    </source>
</reference>
<dbReference type="InterPro" id="IPR003752">
    <property type="entry name" value="DiS_bond_form_DsbB/BdbC"/>
</dbReference>
<organism evidence="6">
    <name type="scientific">Hellea balneolensis</name>
    <dbReference type="NCBI Taxonomy" id="287478"/>
    <lineage>
        <taxon>Bacteria</taxon>
        <taxon>Pseudomonadati</taxon>
        <taxon>Pseudomonadota</taxon>
        <taxon>Alphaproteobacteria</taxon>
        <taxon>Maricaulales</taxon>
        <taxon>Robiginitomaculaceae</taxon>
        <taxon>Hellea</taxon>
    </lineage>
</organism>
<feature type="transmembrane region" description="Helical" evidence="5">
    <location>
        <begin position="143"/>
        <end position="162"/>
    </location>
</feature>
<dbReference type="InterPro" id="IPR024199">
    <property type="entry name" value="Uncharacterised_DsbB"/>
</dbReference>
<dbReference type="InterPro" id="IPR023380">
    <property type="entry name" value="DsbB-like_sf"/>
</dbReference>
<gene>
    <name evidence="6" type="ORF">ENJ42_09100</name>
</gene>
<dbReference type="Gene3D" id="1.20.1550.10">
    <property type="entry name" value="DsbB-like"/>
    <property type="match status" value="1"/>
</dbReference>
<comment type="caution">
    <text evidence="6">The sequence shown here is derived from an EMBL/GenBank/DDBJ whole genome shotgun (WGS) entry which is preliminary data.</text>
</comment>
<dbReference type="SUPFAM" id="SSF158442">
    <property type="entry name" value="DsbB-like"/>
    <property type="match status" value="1"/>
</dbReference>
<dbReference type="Proteomes" id="UP000885830">
    <property type="component" value="Unassembled WGS sequence"/>
</dbReference>
<dbReference type="GO" id="GO:0016020">
    <property type="term" value="C:membrane"/>
    <property type="evidence" value="ECO:0007669"/>
    <property type="project" value="UniProtKB-SubCell"/>
</dbReference>
<evidence type="ECO:0000256" key="1">
    <source>
        <dbReference type="ARBA" id="ARBA00004141"/>
    </source>
</evidence>
<keyword evidence="2 5" id="KW-0812">Transmembrane</keyword>
<evidence type="ECO:0000256" key="4">
    <source>
        <dbReference type="ARBA" id="ARBA00023136"/>
    </source>
</evidence>
<accession>A0A7C5R1N7</accession>